<feature type="signal peptide" evidence="1">
    <location>
        <begin position="1"/>
        <end position="18"/>
    </location>
</feature>
<sequence length="196" mass="21956">MKFFSLILCILFAFNVSASGFLPIANIVKIHGEAFINKEVVAEGAEVAQGMEIKIPKKGDYIIVKFQNGHKVRFTEATVKVEELTEKITLLTLIKGQVHTFVNKLTKDEKFSVKTKYASFAVRGTKFGVSIDDKKKQAYLCVCEGVVNTTQNKMSVDVKKDEDIWVGLNAKKLIVKQSTAQMQNMTSQIIDEMDQL</sequence>
<evidence type="ECO:0000313" key="3">
    <source>
        <dbReference type="EMBL" id="MEA9355193.1"/>
    </source>
</evidence>
<evidence type="ECO:0000259" key="2">
    <source>
        <dbReference type="Pfam" id="PF04773"/>
    </source>
</evidence>
<proteinExistence type="predicted"/>
<dbReference type="PANTHER" id="PTHR38731">
    <property type="entry name" value="LIPL45-RELATED LIPOPROTEIN-RELATED"/>
    <property type="match status" value="1"/>
</dbReference>
<feature type="domain" description="FecR protein" evidence="2">
    <location>
        <begin position="59"/>
        <end position="147"/>
    </location>
</feature>
<dbReference type="EMBL" id="JAYGJQ010000001">
    <property type="protein sequence ID" value="MEA9355193.1"/>
    <property type="molecule type" value="Genomic_DNA"/>
</dbReference>
<evidence type="ECO:0000256" key="1">
    <source>
        <dbReference type="SAM" id="SignalP"/>
    </source>
</evidence>
<dbReference type="RefSeq" id="WP_323574681.1">
    <property type="nucleotide sequence ID" value="NZ_JAYGJQ010000001.1"/>
</dbReference>
<organism evidence="3 4">
    <name type="scientific">Bacteriovorax antarcticus</name>
    <dbReference type="NCBI Taxonomy" id="3088717"/>
    <lineage>
        <taxon>Bacteria</taxon>
        <taxon>Pseudomonadati</taxon>
        <taxon>Bdellovibrionota</taxon>
        <taxon>Bacteriovoracia</taxon>
        <taxon>Bacteriovoracales</taxon>
        <taxon>Bacteriovoracaceae</taxon>
        <taxon>Bacteriovorax</taxon>
    </lineage>
</organism>
<keyword evidence="1" id="KW-0732">Signal</keyword>
<accession>A0ABU5VS23</accession>
<dbReference type="InterPro" id="IPR006860">
    <property type="entry name" value="FecR"/>
</dbReference>
<reference evidence="3 4" key="1">
    <citation type="submission" date="2023-11" db="EMBL/GenBank/DDBJ databases">
        <title>A Novel Polar Bacteriovorax (B. antarcticus) Isolated from the Biocrust in Antarctica.</title>
        <authorList>
            <person name="Mun W."/>
            <person name="Choi S.Y."/>
            <person name="Mitchell R.J."/>
        </authorList>
    </citation>
    <scope>NUCLEOTIDE SEQUENCE [LARGE SCALE GENOMIC DNA]</scope>
    <source>
        <strain evidence="3 4">PP10</strain>
    </source>
</reference>
<feature type="chain" id="PRO_5045608527" evidence="1">
    <location>
        <begin position="19"/>
        <end position="196"/>
    </location>
</feature>
<keyword evidence="4" id="KW-1185">Reference proteome</keyword>
<comment type="caution">
    <text evidence="3">The sequence shown here is derived from an EMBL/GenBank/DDBJ whole genome shotgun (WGS) entry which is preliminary data.</text>
</comment>
<gene>
    <name evidence="3" type="ORF">SHI21_03230</name>
</gene>
<dbReference type="Pfam" id="PF04773">
    <property type="entry name" value="FecR"/>
    <property type="match status" value="1"/>
</dbReference>
<dbReference type="Gene3D" id="2.60.120.1440">
    <property type="match status" value="1"/>
</dbReference>
<dbReference type="Proteomes" id="UP001302274">
    <property type="component" value="Unassembled WGS sequence"/>
</dbReference>
<evidence type="ECO:0000313" key="4">
    <source>
        <dbReference type="Proteomes" id="UP001302274"/>
    </source>
</evidence>
<name>A0ABU5VS23_9BACT</name>
<protein>
    <submittedName>
        <fullName evidence="3">FecR domain-containing protein</fullName>
    </submittedName>
</protein>
<dbReference type="PANTHER" id="PTHR38731:SF1">
    <property type="entry name" value="FECR PROTEIN DOMAIN-CONTAINING PROTEIN"/>
    <property type="match status" value="1"/>
</dbReference>